<dbReference type="InterPro" id="IPR045057">
    <property type="entry name" value="Gcn5-rel_NAT"/>
</dbReference>
<dbReference type="eggNOG" id="COG2388">
    <property type="taxonomic scope" value="Bacteria"/>
</dbReference>
<evidence type="ECO:0000313" key="3">
    <source>
        <dbReference type="Proteomes" id="UP000030011"/>
    </source>
</evidence>
<gene>
    <name evidence="2" type="ORF">N803_14685</name>
</gene>
<organism evidence="2 3">
    <name type="scientific">Knoellia subterranea KCTC 19937</name>
    <dbReference type="NCBI Taxonomy" id="1385521"/>
    <lineage>
        <taxon>Bacteria</taxon>
        <taxon>Bacillati</taxon>
        <taxon>Actinomycetota</taxon>
        <taxon>Actinomycetes</taxon>
        <taxon>Micrococcales</taxon>
        <taxon>Intrasporangiaceae</taxon>
        <taxon>Knoellia</taxon>
    </lineage>
</organism>
<dbReference type="PANTHER" id="PTHR31435">
    <property type="entry name" value="PROTEIN NATD1"/>
    <property type="match status" value="1"/>
</dbReference>
<evidence type="ECO:0000313" key="2">
    <source>
        <dbReference type="EMBL" id="KGN37107.1"/>
    </source>
</evidence>
<dbReference type="GO" id="GO:0016740">
    <property type="term" value="F:transferase activity"/>
    <property type="evidence" value="ECO:0007669"/>
    <property type="project" value="UniProtKB-KW"/>
</dbReference>
<accession>A0A0A0JM44</accession>
<dbReference type="InterPro" id="IPR031165">
    <property type="entry name" value="GNAT_YJDJ"/>
</dbReference>
<evidence type="ECO:0000259" key="1">
    <source>
        <dbReference type="PROSITE" id="PS51729"/>
    </source>
</evidence>
<dbReference type="RefSeq" id="WP_035905550.1">
    <property type="nucleotide sequence ID" value="NZ_AVPK01000006.1"/>
</dbReference>
<reference evidence="2 3" key="1">
    <citation type="submission" date="2013-08" db="EMBL/GenBank/DDBJ databases">
        <title>The genome sequence of Knoellia subterranea.</title>
        <authorList>
            <person name="Zhu W."/>
            <person name="Wang G."/>
        </authorList>
    </citation>
    <scope>NUCLEOTIDE SEQUENCE [LARGE SCALE GENOMIC DNA]</scope>
    <source>
        <strain evidence="2 3">KCTC 19937</strain>
    </source>
</reference>
<dbReference type="Gene3D" id="3.40.630.30">
    <property type="match status" value="1"/>
</dbReference>
<proteinExistence type="predicted"/>
<dbReference type="InterPro" id="IPR016181">
    <property type="entry name" value="Acyl_CoA_acyltransferase"/>
</dbReference>
<protein>
    <submittedName>
        <fullName evidence="2">Acetyltransferase</fullName>
    </submittedName>
</protein>
<dbReference type="EMBL" id="AVPK01000006">
    <property type="protein sequence ID" value="KGN37107.1"/>
    <property type="molecule type" value="Genomic_DNA"/>
</dbReference>
<dbReference type="PROSITE" id="PS51729">
    <property type="entry name" value="GNAT_YJDJ"/>
    <property type="match status" value="1"/>
</dbReference>
<dbReference type="Proteomes" id="UP000030011">
    <property type="component" value="Unassembled WGS sequence"/>
</dbReference>
<keyword evidence="3" id="KW-1185">Reference proteome</keyword>
<dbReference type="CDD" id="cd04301">
    <property type="entry name" value="NAT_SF"/>
    <property type="match status" value="1"/>
</dbReference>
<dbReference type="Pfam" id="PF14542">
    <property type="entry name" value="Acetyltransf_CG"/>
    <property type="match status" value="1"/>
</dbReference>
<dbReference type="OrthoDB" id="5405911at2"/>
<dbReference type="PANTHER" id="PTHR31435:SF10">
    <property type="entry name" value="BSR4717 PROTEIN"/>
    <property type="match status" value="1"/>
</dbReference>
<name>A0A0A0JM44_9MICO</name>
<keyword evidence="2" id="KW-0808">Transferase</keyword>
<dbReference type="AlphaFoldDB" id="A0A0A0JM44"/>
<feature type="domain" description="N-acetyltransferase" evidence="1">
    <location>
        <begin position="11"/>
        <end position="98"/>
    </location>
</feature>
<comment type="caution">
    <text evidence="2">The sequence shown here is derived from an EMBL/GenBank/DDBJ whole genome shotgun (WGS) entry which is preliminary data.</text>
</comment>
<dbReference type="SUPFAM" id="SSF55729">
    <property type="entry name" value="Acyl-CoA N-acyltransferases (Nat)"/>
    <property type="match status" value="1"/>
</dbReference>
<dbReference type="STRING" id="1385521.N803_14685"/>
<sequence length="99" mass="10706">MADNAENVIVTNNPELLRYEAHLGGDLAGFAAYRLDGDRIVFTHTEVDPAFEGKGIGSSLARGALDDVRANGGLTVLPLCPFIKGWIAKHEDYQDLLAH</sequence>